<dbReference type="OrthoDB" id="9803381at2"/>
<accession>A0A2U0SDY9</accession>
<gene>
    <name evidence="8" type="ORF">DD559_09805</name>
</gene>
<dbReference type="InterPro" id="IPR018076">
    <property type="entry name" value="T2SS_GspF_dom"/>
</dbReference>
<feature type="transmembrane region" description="Helical" evidence="6">
    <location>
        <begin position="267"/>
        <end position="286"/>
    </location>
</feature>
<keyword evidence="3 6" id="KW-0812">Transmembrane</keyword>
<dbReference type="RefSeq" id="WP_116469012.1">
    <property type="nucleotide sequence ID" value="NZ_QENQ01000001.1"/>
</dbReference>
<dbReference type="GO" id="GO:0005886">
    <property type="term" value="C:plasma membrane"/>
    <property type="evidence" value="ECO:0007669"/>
    <property type="project" value="UniProtKB-SubCell"/>
</dbReference>
<keyword evidence="9" id="KW-1185">Reference proteome</keyword>
<feature type="transmembrane region" description="Helical" evidence="6">
    <location>
        <begin position="124"/>
        <end position="144"/>
    </location>
</feature>
<evidence type="ECO:0000256" key="6">
    <source>
        <dbReference type="SAM" id="Phobius"/>
    </source>
</evidence>
<evidence type="ECO:0000256" key="1">
    <source>
        <dbReference type="ARBA" id="ARBA00004651"/>
    </source>
</evidence>
<feature type="transmembrane region" description="Helical" evidence="6">
    <location>
        <begin position="298"/>
        <end position="319"/>
    </location>
</feature>
<evidence type="ECO:0000313" key="8">
    <source>
        <dbReference type="EMBL" id="PVX29577.1"/>
    </source>
</evidence>
<protein>
    <submittedName>
        <fullName evidence="8">Pilus assembly protein TadB</fullName>
    </submittedName>
</protein>
<feature type="transmembrane region" description="Helical" evidence="6">
    <location>
        <begin position="96"/>
        <end position="118"/>
    </location>
</feature>
<name>A0A2U0SDY9_9SPHN</name>
<keyword evidence="5 6" id="KW-0472">Membrane</keyword>
<dbReference type="AlphaFoldDB" id="A0A2U0SDY9"/>
<sequence>MVLLPAFLVVVGASTALVLMLLAFSGPSAGRASARRLSSLRDRHLIGADAPEGEERQLRGISTARATGWDRLAGTMLPNRSQLNKRLDRTGKGWTIGQYGGATLIVVLVVALLLAFAGAEWVTALALAVLAGLTVPRAVVGIYITRRSARFTARFPDAIDLLVRGLRSGLPVAETMAVVGQEIDGPVGEEFRAIGDKIKIGRTLDAALQDSADRLDTPEFRFFTITIAIQRETGGNLAETLSNLADVLRKRAQMRLKIKAMSSEGRASAMIVGALPFIVFALIWSINNGYMVQFFTDSRLMLAGICALVWMAIGALIMAHMVRFEI</sequence>
<keyword evidence="4 6" id="KW-1133">Transmembrane helix</keyword>
<dbReference type="PANTHER" id="PTHR35007:SF1">
    <property type="entry name" value="PILUS ASSEMBLY PROTEIN"/>
    <property type="match status" value="1"/>
</dbReference>
<evidence type="ECO:0000256" key="5">
    <source>
        <dbReference type="ARBA" id="ARBA00023136"/>
    </source>
</evidence>
<evidence type="ECO:0000256" key="2">
    <source>
        <dbReference type="ARBA" id="ARBA00022475"/>
    </source>
</evidence>
<reference evidence="8 9" key="1">
    <citation type="submission" date="2018-05" db="EMBL/GenBank/DDBJ databases">
        <title>Description of Sphingomonas pokkalii sp nov, isolated from the rhizosphere of saline tolerant pokkali rice and its draft genome analysis.</title>
        <authorList>
            <person name="Menon R."/>
            <person name="Kumari S."/>
            <person name="Rameshkumar N."/>
        </authorList>
    </citation>
    <scope>NUCLEOTIDE SEQUENCE [LARGE SCALE GENOMIC DNA]</scope>
    <source>
        <strain evidence="8 9">L3B27</strain>
    </source>
</reference>
<dbReference type="EMBL" id="QENQ01000001">
    <property type="protein sequence ID" value="PVX29577.1"/>
    <property type="molecule type" value="Genomic_DNA"/>
</dbReference>
<dbReference type="Pfam" id="PF00482">
    <property type="entry name" value="T2SSF"/>
    <property type="match status" value="1"/>
</dbReference>
<feature type="transmembrane region" description="Helical" evidence="6">
    <location>
        <begin position="6"/>
        <end position="26"/>
    </location>
</feature>
<proteinExistence type="predicted"/>
<dbReference type="Proteomes" id="UP000245890">
    <property type="component" value="Unassembled WGS sequence"/>
</dbReference>
<evidence type="ECO:0000313" key="9">
    <source>
        <dbReference type="Proteomes" id="UP000245890"/>
    </source>
</evidence>
<keyword evidence="2" id="KW-1003">Cell membrane</keyword>
<organism evidence="8 9">
    <name type="scientific">Sphingomonas pokkalii</name>
    <dbReference type="NCBI Taxonomy" id="2175090"/>
    <lineage>
        <taxon>Bacteria</taxon>
        <taxon>Pseudomonadati</taxon>
        <taxon>Pseudomonadota</taxon>
        <taxon>Alphaproteobacteria</taxon>
        <taxon>Sphingomonadales</taxon>
        <taxon>Sphingomonadaceae</taxon>
        <taxon>Sphingomonas</taxon>
    </lineage>
</organism>
<evidence type="ECO:0000259" key="7">
    <source>
        <dbReference type="Pfam" id="PF00482"/>
    </source>
</evidence>
<dbReference type="PANTHER" id="PTHR35007">
    <property type="entry name" value="INTEGRAL MEMBRANE PROTEIN-RELATED"/>
    <property type="match status" value="1"/>
</dbReference>
<comment type="subcellular location">
    <subcellularLocation>
        <location evidence="1">Cell membrane</location>
        <topology evidence="1">Multi-pass membrane protein</topology>
    </subcellularLocation>
</comment>
<evidence type="ECO:0000256" key="3">
    <source>
        <dbReference type="ARBA" id="ARBA00022692"/>
    </source>
</evidence>
<evidence type="ECO:0000256" key="4">
    <source>
        <dbReference type="ARBA" id="ARBA00022989"/>
    </source>
</evidence>
<feature type="domain" description="Type II secretion system protein GspF" evidence="7">
    <location>
        <begin position="159"/>
        <end position="283"/>
    </location>
</feature>
<dbReference type="Gene3D" id="1.20.81.30">
    <property type="entry name" value="Type II secretion system (T2SS), domain F"/>
    <property type="match status" value="1"/>
</dbReference>
<dbReference type="InterPro" id="IPR042094">
    <property type="entry name" value="T2SS_GspF_sf"/>
</dbReference>
<comment type="caution">
    <text evidence="8">The sequence shown here is derived from an EMBL/GenBank/DDBJ whole genome shotgun (WGS) entry which is preliminary data.</text>
</comment>